<evidence type="ECO:0000313" key="2">
    <source>
        <dbReference type="Proteomes" id="UP001170379"/>
    </source>
</evidence>
<dbReference type="RefSeq" id="WP_026936702.1">
    <property type="nucleotide sequence ID" value="NZ_CP028426.1"/>
</dbReference>
<dbReference type="EMBL" id="PXVD01000036">
    <property type="protein sequence ID" value="MDJ1372653.1"/>
    <property type="molecule type" value="Genomic_DNA"/>
</dbReference>
<reference evidence="1" key="2">
    <citation type="journal article" date="2022" name="Sci. Rep.">
        <title>In silico prediction of the enzymes involved in the degradation of the herbicide molinate by Gulosibacter molinativorax ON4T.</title>
        <authorList>
            <person name="Lopes A.R."/>
            <person name="Bunin E."/>
            <person name="Viana A.T."/>
            <person name="Froufe H."/>
            <person name="Munoz-Merida A."/>
            <person name="Pinho D."/>
            <person name="Figueiredo J."/>
            <person name="Barroso C."/>
            <person name="Vaz-Moreira I."/>
            <person name="Bellanger X."/>
            <person name="Egas C."/>
            <person name="Nunes O.C."/>
        </authorList>
    </citation>
    <scope>NUCLEOTIDE SEQUENCE</scope>
    <source>
        <strain evidence="1">ON4</strain>
    </source>
</reference>
<evidence type="ECO:0008006" key="3">
    <source>
        <dbReference type="Google" id="ProtNLM"/>
    </source>
</evidence>
<gene>
    <name evidence="1" type="ORF">C7K25_15035</name>
</gene>
<evidence type="ECO:0000313" key="1">
    <source>
        <dbReference type="EMBL" id="MDJ1372653.1"/>
    </source>
</evidence>
<reference evidence="1" key="1">
    <citation type="submission" date="2018-03" db="EMBL/GenBank/DDBJ databases">
        <authorList>
            <person name="Nunes O.C."/>
            <person name="Lopes A.R."/>
            <person name="Froufe H."/>
            <person name="Munoz-Merida A."/>
            <person name="Barroso C."/>
            <person name="Egas C."/>
        </authorList>
    </citation>
    <scope>NUCLEOTIDE SEQUENCE</scope>
    <source>
        <strain evidence="1">ON4</strain>
    </source>
</reference>
<sequence length="210" mass="22235">MSFVAIDGSGSSRTSTIYEERLAVIEDIAHRTALCNGRLTVTGFSVSSSATVTLLDHTFAVKGSTDRARARKAPEAVEPVMEDIRASYDASLASLSNSGTDVLGAYQQVADYKHQLPTEAALEATILTDGLQNMDALALDPANLDRETTESLVEDLDLPDLAGVTITLSGVGQVSGTPLTSTETAGLIEFYDLVCQNTNAASCLTVTDWR</sequence>
<keyword evidence="2" id="KW-1185">Reference proteome</keyword>
<protein>
    <recommendedName>
        <fullName evidence="3">VWA domain-containing protein</fullName>
    </recommendedName>
</protein>
<proteinExistence type="predicted"/>
<organism evidence="1 2">
    <name type="scientific">Gulosibacter molinativorax</name>
    <dbReference type="NCBI Taxonomy" id="256821"/>
    <lineage>
        <taxon>Bacteria</taxon>
        <taxon>Bacillati</taxon>
        <taxon>Actinomycetota</taxon>
        <taxon>Actinomycetes</taxon>
        <taxon>Micrococcales</taxon>
        <taxon>Microbacteriaceae</taxon>
        <taxon>Gulosibacter</taxon>
    </lineage>
</organism>
<comment type="caution">
    <text evidence="1">The sequence shown here is derived from an EMBL/GenBank/DDBJ whole genome shotgun (WGS) entry which is preliminary data.</text>
</comment>
<dbReference type="Proteomes" id="UP001170379">
    <property type="component" value="Unassembled WGS sequence"/>
</dbReference>
<accession>A0ABT7CBT0</accession>
<name>A0ABT7CBT0_9MICO</name>